<dbReference type="Gene3D" id="2.70.50.30">
    <property type="entry name" value="Coagulation Factor XIII, subunit A, domain 1"/>
    <property type="match status" value="1"/>
</dbReference>
<evidence type="ECO:0000256" key="3">
    <source>
        <dbReference type="ARBA" id="ARBA00022490"/>
    </source>
</evidence>
<evidence type="ECO:0000256" key="4">
    <source>
        <dbReference type="SAM" id="MobiDB-lite"/>
    </source>
</evidence>
<evidence type="ECO:0000256" key="2">
    <source>
        <dbReference type="ARBA" id="ARBA00009758"/>
    </source>
</evidence>
<dbReference type="GO" id="GO:0005094">
    <property type="term" value="F:Rho GDP-dissociation inhibitor activity"/>
    <property type="evidence" value="ECO:0007669"/>
    <property type="project" value="InterPro"/>
</dbReference>
<feature type="region of interest" description="Disordered" evidence="4">
    <location>
        <begin position="1"/>
        <end position="26"/>
    </location>
</feature>
<evidence type="ECO:0000313" key="6">
    <source>
        <dbReference type="Proteomes" id="UP000092444"/>
    </source>
</evidence>
<dbReference type="PhylomeDB" id="A0A1B0FN32"/>
<dbReference type="InterPro" id="IPR000406">
    <property type="entry name" value="Rho_GDI"/>
</dbReference>
<dbReference type="PANTHER" id="PTHR10980:SF3">
    <property type="entry name" value="LD16419P"/>
    <property type="match status" value="1"/>
</dbReference>
<reference evidence="5" key="1">
    <citation type="submission" date="2020-05" db="UniProtKB">
        <authorList>
            <consortium name="EnsemblMetazoa"/>
        </authorList>
    </citation>
    <scope>IDENTIFICATION</scope>
    <source>
        <strain evidence="5">Yale</strain>
    </source>
</reference>
<dbReference type="SUPFAM" id="SSF81296">
    <property type="entry name" value="E set domains"/>
    <property type="match status" value="1"/>
</dbReference>
<dbReference type="GO" id="GO:0005829">
    <property type="term" value="C:cytosol"/>
    <property type="evidence" value="ECO:0007669"/>
    <property type="project" value="TreeGrafter"/>
</dbReference>
<dbReference type="InterPro" id="IPR014756">
    <property type="entry name" value="Ig_E-set"/>
</dbReference>
<dbReference type="STRING" id="37546.A0A1B0FN32"/>
<evidence type="ECO:0000256" key="1">
    <source>
        <dbReference type="ARBA" id="ARBA00004496"/>
    </source>
</evidence>
<evidence type="ECO:0000313" key="5">
    <source>
        <dbReference type="EnsemblMetazoa" id="GMOY005293-PA"/>
    </source>
</evidence>
<accession>A0A1B0FN32</accession>
<dbReference type="PANTHER" id="PTHR10980">
    <property type="entry name" value="RHO GDP-DISSOCIATION INHIBITOR"/>
    <property type="match status" value="1"/>
</dbReference>
<keyword evidence="3" id="KW-0963">Cytoplasm</keyword>
<dbReference type="AlphaFoldDB" id="A0A1B0FN32"/>
<dbReference type="VEuPathDB" id="VectorBase:GMOY005293"/>
<dbReference type="GO" id="GO:0007266">
    <property type="term" value="P:Rho protein signal transduction"/>
    <property type="evidence" value="ECO:0007669"/>
    <property type="project" value="InterPro"/>
</dbReference>
<keyword evidence="6" id="KW-1185">Reference proteome</keyword>
<organism evidence="5 6">
    <name type="scientific">Glossina morsitans morsitans</name>
    <name type="common">Savannah tsetse fly</name>
    <dbReference type="NCBI Taxonomy" id="37546"/>
    <lineage>
        <taxon>Eukaryota</taxon>
        <taxon>Metazoa</taxon>
        <taxon>Ecdysozoa</taxon>
        <taxon>Arthropoda</taxon>
        <taxon>Hexapoda</taxon>
        <taxon>Insecta</taxon>
        <taxon>Pterygota</taxon>
        <taxon>Neoptera</taxon>
        <taxon>Endopterygota</taxon>
        <taxon>Diptera</taxon>
        <taxon>Brachycera</taxon>
        <taxon>Muscomorpha</taxon>
        <taxon>Hippoboscoidea</taxon>
        <taxon>Glossinidae</taxon>
        <taxon>Glossina</taxon>
    </lineage>
</organism>
<sequence>MELHDEELQNDNYQPSPEKATDEIAAADREDAGLRRYKKIMLHDTAQTEKIVVDMNDQRKELLKKLALNVDRHKDIKLDLTGDLSQLKEQVFVILEGVQYKMRIDFLVQREIMYGLKFVQKTY</sequence>
<dbReference type="Proteomes" id="UP000092444">
    <property type="component" value="Unassembled WGS sequence"/>
</dbReference>
<dbReference type="EMBL" id="CCAG010014920">
    <property type="status" value="NOT_ANNOTATED_CDS"/>
    <property type="molecule type" value="Genomic_DNA"/>
</dbReference>
<dbReference type="GO" id="GO:0016020">
    <property type="term" value="C:membrane"/>
    <property type="evidence" value="ECO:0007669"/>
    <property type="project" value="TreeGrafter"/>
</dbReference>
<comment type="subcellular location">
    <subcellularLocation>
        <location evidence="1">Cytoplasm</location>
    </subcellularLocation>
</comment>
<dbReference type="Pfam" id="PF02115">
    <property type="entry name" value="Rho_GDI"/>
    <property type="match status" value="1"/>
</dbReference>
<protein>
    <submittedName>
        <fullName evidence="5">Uncharacterized protein</fullName>
    </submittedName>
</protein>
<dbReference type="EnsemblMetazoa" id="GMOY005293-RA">
    <property type="protein sequence ID" value="GMOY005293-PA"/>
    <property type="gene ID" value="GMOY005293"/>
</dbReference>
<comment type="similarity">
    <text evidence="2">Belongs to the Rho GDI family.</text>
</comment>
<name>A0A1B0FN32_GLOMM</name>
<dbReference type="InterPro" id="IPR024792">
    <property type="entry name" value="RhoGDI_dom_sf"/>
</dbReference>
<proteinExistence type="inferred from homology"/>